<dbReference type="Pfam" id="PF03221">
    <property type="entry name" value="HTH_Tnp_Tc5"/>
    <property type="match status" value="1"/>
</dbReference>
<keyword evidence="4" id="KW-1185">Reference proteome</keyword>
<dbReference type="AlphaFoldDB" id="A0A6A6V8D8"/>
<sequence length="108" mass="12174">MGSIEAAVAAIEALEPGKAFSYTSVAKTYGVERVTLSRRHQQIQTSCAAKAVNQRKLSPQQEEELVRYIKGLTRRGLPPTRRMIRNFASQVAKNSISDSWVTRFIKRH</sequence>
<dbReference type="EMBL" id="MU006576">
    <property type="protein sequence ID" value="KAF2746795.1"/>
    <property type="molecule type" value="Genomic_DNA"/>
</dbReference>
<keyword evidence="1" id="KW-0238">DNA-binding</keyword>
<feature type="non-terminal residue" evidence="3">
    <location>
        <position position="108"/>
    </location>
</feature>
<dbReference type="Proteomes" id="UP000799440">
    <property type="component" value="Unassembled WGS sequence"/>
</dbReference>
<dbReference type="OrthoDB" id="3942738at2759"/>
<evidence type="ECO:0000313" key="3">
    <source>
        <dbReference type="EMBL" id="KAF2746795.1"/>
    </source>
</evidence>
<protein>
    <recommendedName>
        <fullName evidence="2">HTH CENPB-type domain-containing protein</fullName>
    </recommendedName>
</protein>
<name>A0A6A6V8D8_9PLEO</name>
<reference evidence="3" key="1">
    <citation type="journal article" date="2020" name="Stud. Mycol.">
        <title>101 Dothideomycetes genomes: a test case for predicting lifestyles and emergence of pathogens.</title>
        <authorList>
            <person name="Haridas S."/>
            <person name="Albert R."/>
            <person name="Binder M."/>
            <person name="Bloem J."/>
            <person name="Labutti K."/>
            <person name="Salamov A."/>
            <person name="Andreopoulos B."/>
            <person name="Baker S."/>
            <person name="Barry K."/>
            <person name="Bills G."/>
            <person name="Bluhm B."/>
            <person name="Cannon C."/>
            <person name="Castanera R."/>
            <person name="Culley D."/>
            <person name="Daum C."/>
            <person name="Ezra D."/>
            <person name="Gonzalez J."/>
            <person name="Henrissat B."/>
            <person name="Kuo A."/>
            <person name="Liang C."/>
            <person name="Lipzen A."/>
            <person name="Lutzoni F."/>
            <person name="Magnuson J."/>
            <person name="Mondo S."/>
            <person name="Nolan M."/>
            <person name="Ohm R."/>
            <person name="Pangilinan J."/>
            <person name="Park H.-J."/>
            <person name="Ramirez L."/>
            <person name="Alfaro M."/>
            <person name="Sun H."/>
            <person name="Tritt A."/>
            <person name="Yoshinaga Y."/>
            <person name="Zwiers L.-H."/>
            <person name="Turgeon B."/>
            <person name="Goodwin S."/>
            <person name="Spatafora J."/>
            <person name="Crous P."/>
            <person name="Grigoriev I."/>
        </authorList>
    </citation>
    <scope>NUCLEOTIDE SEQUENCE</scope>
    <source>
        <strain evidence="3">CBS 119925</strain>
    </source>
</reference>
<evidence type="ECO:0000256" key="1">
    <source>
        <dbReference type="ARBA" id="ARBA00023125"/>
    </source>
</evidence>
<dbReference type="GO" id="GO:0003677">
    <property type="term" value="F:DNA binding"/>
    <property type="evidence" value="ECO:0007669"/>
    <property type="project" value="UniProtKB-KW"/>
</dbReference>
<gene>
    <name evidence="3" type="ORF">M011DRAFT_382950</name>
</gene>
<dbReference type="PROSITE" id="PS51253">
    <property type="entry name" value="HTH_CENPB"/>
    <property type="match status" value="1"/>
</dbReference>
<dbReference type="SUPFAM" id="SSF46689">
    <property type="entry name" value="Homeodomain-like"/>
    <property type="match status" value="1"/>
</dbReference>
<feature type="domain" description="HTH CENPB-type" evidence="2">
    <location>
        <begin position="49"/>
        <end position="108"/>
    </location>
</feature>
<dbReference type="SMART" id="SM00674">
    <property type="entry name" value="CENPB"/>
    <property type="match status" value="1"/>
</dbReference>
<accession>A0A6A6V8D8</accession>
<organism evidence="3 4">
    <name type="scientific">Sporormia fimetaria CBS 119925</name>
    <dbReference type="NCBI Taxonomy" id="1340428"/>
    <lineage>
        <taxon>Eukaryota</taxon>
        <taxon>Fungi</taxon>
        <taxon>Dikarya</taxon>
        <taxon>Ascomycota</taxon>
        <taxon>Pezizomycotina</taxon>
        <taxon>Dothideomycetes</taxon>
        <taxon>Pleosporomycetidae</taxon>
        <taxon>Pleosporales</taxon>
        <taxon>Sporormiaceae</taxon>
        <taxon>Sporormia</taxon>
    </lineage>
</organism>
<dbReference type="InterPro" id="IPR006600">
    <property type="entry name" value="HTH_CenpB_DNA-bd_dom"/>
</dbReference>
<dbReference type="InterPro" id="IPR009057">
    <property type="entry name" value="Homeodomain-like_sf"/>
</dbReference>
<evidence type="ECO:0000259" key="2">
    <source>
        <dbReference type="PROSITE" id="PS51253"/>
    </source>
</evidence>
<proteinExistence type="predicted"/>
<evidence type="ECO:0000313" key="4">
    <source>
        <dbReference type="Proteomes" id="UP000799440"/>
    </source>
</evidence>